<dbReference type="InterPro" id="IPR041118">
    <property type="entry name" value="Rx_N"/>
</dbReference>
<reference evidence="10 11" key="1">
    <citation type="journal article" date="2023" name="Life. Sci Alliance">
        <title>Evolutionary insights into 3D genome organization and epigenetic landscape of Vigna mungo.</title>
        <authorList>
            <person name="Junaid A."/>
            <person name="Singh B."/>
            <person name="Bhatia S."/>
        </authorList>
    </citation>
    <scope>NUCLEOTIDE SEQUENCE [LARGE SCALE GENOMIC DNA]</scope>
    <source>
        <strain evidence="10">Urdbean</strain>
    </source>
</reference>
<keyword evidence="4" id="KW-0611">Plant defense</keyword>
<keyword evidence="1" id="KW-0433">Leucine-rich repeat</keyword>
<protein>
    <recommendedName>
        <fullName evidence="12">Disease resistance RPP13-like protein 1</fullName>
    </recommendedName>
</protein>
<dbReference type="SUPFAM" id="SSF52540">
    <property type="entry name" value="P-loop containing nucleoside triphosphate hydrolases"/>
    <property type="match status" value="1"/>
</dbReference>
<gene>
    <name evidence="10" type="ORF">V8G54_022567</name>
</gene>
<keyword evidence="2" id="KW-0677">Repeat</keyword>
<feature type="domain" description="NB-ARC" evidence="6">
    <location>
        <begin position="180"/>
        <end position="350"/>
    </location>
</feature>
<dbReference type="GO" id="GO:0005524">
    <property type="term" value="F:ATP binding"/>
    <property type="evidence" value="ECO:0007669"/>
    <property type="project" value="UniProtKB-KW"/>
</dbReference>
<feature type="domain" description="R13L1/DRL21-like LRR repeat region" evidence="9">
    <location>
        <begin position="693"/>
        <end position="818"/>
    </location>
</feature>
<dbReference type="AlphaFoldDB" id="A0AAQ3N3K1"/>
<dbReference type="Gene3D" id="1.10.8.430">
    <property type="entry name" value="Helical domain of apoptotic protease-activating factors"/>
    <property type="match status" value="1"/>
</dbReference>
<evidence type="ECO:0000259" key="6">
    <source>
        <dbReference type="Pfam" id="PF00931"/>
    </source>
</evidence>
<dbReference type="InterPro" id="IPR001611">
    <property type="entry name" value="Leu-rich_rpt"/>
</dbReference>
<evidence type="ECO:0000259" key="8">
    <source>
        <dbReference type="Pfam" id="PF23559"/>
    </source>
</evidence>
<dbReference type="Gene3D" id="1.20.5.4130">
    <property type="match status" value="1"/>
</dbReference>
<keyword evidence="3" id="KW-0547">Nucleotide-binding</keyword>
<dbReference type="InterPro" id="IPR002182">
    <property type="entry name" value="NB-ARC"/>
</dbReference>
<dbReference type="EMBL" id="CP144694">
    <property type="protein sequence ID" value="WVZ01761.1"/>
    <property type="molecule type" value="Genomic_DNA"/>
</dbReference>
<dbReference type="Gene3D" id="3.80.10.10">
    <property type="entry name" value="Ribonuclease Inhibitor"/>
    <property type="match status" value="2"/>
</dbReference>
<evidence type="ECO:0000256" key="3">
    <source>
        <dbReference type="ARBA" id="ARBA00022741"/>
    </source>
</evidence>
<dbReference type="Proteomes" id="UP001374535">
    <property type="component" value="Chromosome 7"/>
</dbReference>
<dbReference type="SUPFAM" id="SSF52058">
    <property type="entry name" value="L domain-like"/>
    <property type="match status" value="2"/>
</dbReference>
<feature type="domain" description="Disease resistance N-terminal" evidence="7">
    <location>
        <begin position="14"/>
        <end position="101"/>
    </location>
</feature>
<dbReference type="InterPro" id="IPR036388">
    <property type="entry name" value="WH-like_DNA-bd_sf"/>
</dbReference>
<evidence type="ECO:0000259" key="9">
    <source>
        <dbReference type="Pfam" id="PF25019"/>
    </source>
</evidence>
<evidence type="ECO:0000313" key="10">
    <source>
        <dbReference type="EMBL" id="WVZ01761.1"/>
    </source>
</evidence>
<dbReference type="GO" id="GO:0051707">
    <property type="term" value="P:response to other organism"/>
    <property type="evidence" value="ECO:0007669"/>
    <property type="project" value="UniProtKB-ARBA"/>
</dbReference>
<dbReference type="Pfam" id="PF23559">
    <property type="entry name" value="WHD_DRP"/>
    <property type="match status" value="1"/>
</dbReference>
<name>A0AAQ3N3K1_VIGMU</name>
<dbReference type="GO" id="GO:0043531">
    <property type="term" value="F:ADP binding"/>
    <property type="evidence" value="ECO:0007669"/>
    <property type="project" value="InterPro"/>
</dbReference>
<dbReference type="Gene3D" id="3.40.50.300">
    <property type="entry name" value="P-loop containing nucleotide triphosphate hydrolases"/>
    <property type="match status" value="1"/>
</dbReference>
<evidence type="ECO:0000259" key="7">
    <source>
        <dbReference type="Pfam" id="PF18052"/>
    </source>
</evidence>
<dbReference type="InterPro" id="IPR032675">
    <property type="entry name" value="LRR_dom_sf"/>
</dbReference>
<keyword evidence="11" id="KW-1185">Reference proteome</keyword>
<dbReference type="FunFam" id="1.10.8.430:FF:000003">
    <property type="entry name" value="Probable disease resistance protein At5g66910"/>
    <property type="match status" value="1"/>
</dbReference>
<dbReference type="FunFam" id="3.40.50.300:FF:001091">
    <property type="entry name" value="Probable disease resistance protein At1g61300"/>
    <property type="match status" value="1"/>
</dbReference>
<dbReference type="InterPro" id="IPR058922">
    <property type="entry name" value="WHD_DRP"/>
</dbReference>
<evidence type="ECO:0000313" key="11">
    <source>
        <dbReference type="Proteomes" id="UP001374535"/>
    </source>
</evidence>
<dbReference type="GO" id="GO:0006952">
    <property type="term" value="P:defense response"/>
    <property type="evidence" value="ECO:0007669"/>
    <property type="project" value="UniProtKB-KW"/>
</dbReference>
<dbReference type="PROSITE" id="PS51450">
    <property type="entry name" value="LRR"/>
    <property type="match status" value="1"/>
</dbReference>
<organism evidence="10 11">
    <name type="scientific">Vigna mungo</name>
    <name type="common">Black gram</name>
    <name type="synonym">Phaseolus mungo</name>
    <dbReference type="NCBI Taxonomy" id="3915"/>
    <lineage>
        <taxon>Eukaryota</taxon>
        <taxon>Viridiplantae</taxon>
        <taxon>Streptophyta</taxon>
        <taxon>Embryophyta</taxon>
        <taxon>Tracheophyta</taxon>
        <taxon>Spermatophyta</taxon>
        <taxon>Magnoliopsida</taxon>
        <taxon>eudicotyledons</taxon>
        <taxon>Gunneridae</taxon>
        <taxon>Pentapetalae</taxon>
        <taxon>rosids</taxon>
        <taxon>fabids</taxon>
        <taxon>Fabales</taxon>
        <taxon>Fabaceae</taxon>
        <taxon>Papilionoideae</taxon>
        <taxon>50 kb inversion clade</taxon>
        <taxon>NPAAA clade</taxon>
        <taxon>indigoferoid/millettioid clade</taxon>
        <taxon>Phaseoleae</taxon>
        <taxon>Vigna</taxon>
    </lineage>
</organism>
<dbReference type="PRINTS" id="PR00364">
    <property type="entry name" value="DISEASERSIST"/>
</dbReference>
<evidence type="ECO:0000256" key="4">
    <source>
        <dbReference type="ARBA" id="ARBA00022821"/>
    </source>
</evidence>
<evidence type="ECO:0008006" key="12">
    <source>
        <dbReference type="Google" id="ProtNLM"/>
    </source>
</evidence>
<sequence length="1189" mass="135814">MASEMVIGVLVSTFVQRTIDTLAARLVHIFRQRKHRKQLGNLKMKLLAIDVVAHDAEQKQFKDPRVRDWLLRAKDVVFDAEDLLDEIDYELSKSQADAESQSATNKVWNFLNSSFVSFFEIEIESKMEQVIEDLEDLANESYILGLEKSAGVGVGSRSGSKLTYTSLPNESVIYGRDDDKESIFNWLTSELTSDTDINLSILSIVGMGGLGKTSLAQHIFNDPRLEGKFNIRAWVSVPQEFDVLNVSKAILEGVSTSPVDSTNLEGVHKKLKEKLTGKKFLLVLDDNWNENKSKWEQVQKALGFGIQGSRILVTTRSQKVAVTMRSEKHLLQALKEDYCWDLFAKHAFQSANSQPDPDFIEIGKKIVEKCNGLPLALKTMGSLLHNKSSLCEWESIMKSEIWDFSENESDILPALRLSYLHLPPHLKKCFAFCGLFPKGHRFDRDLLIQLWMAENFLESSSSPKEVGEQYFNDLLSLSFFQQSNKEAKNTFIMHDLLIDLAKYLCQDSCIRLGVDEPQGIHKRTRHFSFATDLIQIFDGFGNLIDSQKLHTFVQTSWRRYSPSMSCWRCNMSIHDLFSKFKYIRVLSLNGFLRFTEVPKSIENLKHLRSLDLSYTEIEKLPDSIGLLYKLQTLKLNYCERLKELPSGLLQLDRLCFLELLNTKVKNVHILGKLKNLQVLMNSFCVDMHKELSIQQLGQINLHGSLSISGLQNIEDSSHASEAYLKNKPHLVELVFNWKWSDSSSVDSTKAGNVIENLQPSKHLKKLSIKSYMGTQFPNWLLDNSLPYLVSLVLKECKYCKRLPPLGLLPSLKFLRIKKLHGIVNIDADFHGNNSSSFKSLETLYFSDMEEWEKWECKHLTVAFPRLQMLSIMYCPKLKGLLPELLVPLEKLCIRYCEKLEAFAPRALDIKLEESAKVLFDWATVKSLLLAGYIMEASFFDMVRDNIPDNSIQHLKINGSSWGRPPNIGDSVSLWNFPLDFFPTLKSLTLWRLNSLRMISQNHAQNHLDWLQIGNCPKIESLPENWEMLKSLHISDCPKLEPFTEGGLPSNLKEMTLSKCSRLVGSLKVAFGDNPSLKTLHIENLDAECFPDEGLLPLSLTELAIRNFPNLQKLDYRVLNQLSFLKSLTLSNCPKLQRLPEEGLPKSISDLSIHLCFSLEERCRKGGKDWEKVAHIPRLRTSYLELPSFP</sequence>
<dbReference type="PANTHER" id="PTHR36766:SF40">
    <property type="entry name" value="DISEASE RESISTANCE PROTEIN RGA3"/>
    <property type="match status" value="1"/>
</dbReference>
<dbReference type="InterPro" id="IPR027417">
    <property type="entry name" value="P-loop_NTPase"/>
</dbReference>
<dbReference type="Pfam" id="PF18052">
    <property type="entry name" value="Rx_N"/>
    <property type="match status" value="1"/>
</dbReference>
<dbReference type="Pfam" id="PF25019">
    <property type="entry name" value="LRR_R13L1-DRL21"/>
    <property type="match status" value="1"/>
</dbReference>
<evidence type="ECO:0000256" key="2">
    <source>
        <dbReference type="ARBA" id="ARBA00022737"/>
    </source>
</evidence>
<dbReference type="Gene3D" id="1.10.10.10">
    <property type="entry name" value="Winged helix-like DNA-binding domain superfamily/Winged helix DNA-binding domain"/>
    <property type="match status" value="1"/>
</dbReference>
<dbReference type="Pfam" id="PF00931">
    <property type="entry name" value="NB-ARC"/>
    <property type="match status" value="1"/>
</dbReference>
<dbReference type="InterPro" id="IPR056789">
    <property type="entry name" value="LRR_R13L1-DRL21"/>
</dbReference>
<dbReference type="PANTHER" id="PTHR36766">
    <property type="entry name" value="PLANT BROAD-SPECTRUM MILDEW RESISTANCE PROTEIN RPW8"/>
    <property type="match status" value="1"/>
</dbReference>
<keyword evidence="5" id="KW-0067">ATP-binding</keyword>
<feature type="domain" description="Disease resistance protein winged helix" evidence="8">
    <location>
        <begin position="435"/>
        <end position="501"/>
    </location>
</feature>
<evidence type="ECO:0000256" key="5">
    <source>
        <dbReference type="ARBA" id="ARBA00022840"/>
    </source>
</evidence>
<dbReference type="InterPro" id="IPR042197">
    <property type="entry name" value="Apaf_helical"/>
</dbReference>
<proteinExistence type="predicted"/>
<evidence type="ECO:0000256" key="1">
    <source>
        <dbReference type="ARBA" id="ARBA00022614"/>
    </source>
</evidence>
<accession>A0AAQ3N3K1</accession>